<evidence type="ECO:0000256" key="2">
    <source>
        <dbReference type="ARBA" id="ARBA00022454"/>
    </source>
</evidence>
<evidence type="ECO:0000313" key="11">
    <source>
        <dbReference type="Proteomes" id="UP001386955"/>
    </source>
</evidence>
<comment type="subcellular location">
    <subcellularLocation>
        <location evidence="1">Chromosome</location>
    </subcellularLocation>
</comment>
<dbReference type="SUPFAM" id="SSF82199">
    <property type="entry name" value="SET domain"/>
    <property type="match status" value="1"/>
</dbReference>
<reference evidence="10 11" key="1">
    <citation type="submission" date="2024-01" db="EMBL/GenBank/DDBJ databases">
        <title>The genomes of 5 underutilized Papilionoideae crops provide insights into root nodulation and disease resistanc.</title>
        <authorList>
            <person name="Jiang F."/>
        </authorList>
    </citation>
    <scope>NUCLEOTIDE SEQUENCE [LARGE SCALE GENOMIC DNA]</scope>
    <source>
        <strain evidence="10">DUOXIRENSHENG_FW03</strain>
        <tissue evidence="10">Leaves</tissue>
    </source>
</reference>
<dbReference type="PROSITE" id="PS50868">
    <property type="entry name" value="POST_SET"/>
    <property type="match status" value="1"/>
</dbReference>
<evidence type="ECO:0000256" key="4">
    <source>
        <dbReference type="ARBA" id="ARBA00022679"/>
    </source>
</evidence>
<dbReference type="Gene3D" id="2.170.270.10">
    <property type="entry name" value="SET domain"/>
    <property type="match status" value="1"/>
</dbReference>
<dbReference type="GO" id="GO:0003690">
    <property type="term" value="F:double-stranded DNA binding"/>
    <property type="evidence" value="ECO:0007669"/>
    <property type="project" value="TreeGrafter"/>
</dbReference>
<keyword evidence="6" id="KW-1133">Transmembrane helix</keyword>
<dbReference type="InterPro" id="IPR007728">
    <property type="entry name" value="Pre-SET_dom"/>
</dbReference>
<feature type="domain" description="Pre-SET" evidence="8">
    <location>
        <begin position="176"/>
        <end position="238"/>
    </location>
</feature>
<evidence type="ECO:0000256" key="5">
    <source>
        <dbReference type="ARBA" id="ARBA00022691"/>
    </source>
</evidence>
<organism evidence="10 11">
    <name type="scientific">Psophocarpus tetragonolobus</name>
    <name type="common">Winged bean</name>
    <name type="synonym">Dolichos tetragonolobus</name>
    <dbReference type="NCBI Taxonomy" id="3891"/>
    <lineage>
        <taxon>Eukaryota</taxon>
        <taxon>Viridiplantae</taxon>
        <taxon>Streptophyta</taxon>
        <taxon>Embryophyta</taxon>
        <taxon>Tracheophyta</taxon>
        <taxon>Spermatophyta</taxon>
        <taxon>Magnoliopsida</taxon>
        <taxon>eudicotyledons</taxon>
        <taxon>Gunneridae</taxon>
        <taxon>Pentapetalae</taxon>
        <taxon>rosids</taxon>
        <taxon>fabids</taxon>
        <taxon>Fabales</taxon>
        <taxon>Fabaceae</taxon>
        <taxon>Papilionoideae</taxon>
        <taxon>50 kb inversion clade</taxon>
        <taxon>NPAAA clade</taxon>
        <taxon>indigoferoid/millettioid clade</taxon>
        <taxon>Phaseoleae</taxon>
        <taxon>Psophocarpus</taxon>
    </lineage>
</organism>
<keyword evidence="4" id="KW-0808">Transferase</keyword>
<name>A0AAN9NW76_PSOTE</name>
<proteinExistence type="predicted"/>
<dbReference type="InterPro" id="IPR003616">
    <property type="entry name" value="Post-SET_dom"/>
</dbReference>
<dbReference type="GO" id="GO:0008270">
    <property type="term" value="F:zinc ion binding"/>
    <property type="evidence" value="ECO:0007669"/>
    <property type="project" value="InterPro"/>
</dbReference>
<dbReference type="GO" id="GO:0042054">
    <property type="term" value="F:histone methyltransferase activity"/>
    <property type="evidence" value="ECO:0007669"/>
    <property type="project" value="InterPro"/>
</dbReference>
<dbReference type="SMART" id="SM00317">
    <property type="entry name" value="SET"/>
    <property type="match status" value="1"/>
</dbReference>
<comment type="caution">
    <text evidence="10">The sequence shown here is derived from an EMBL/GenBank/DDBJ whole genome shotgun (WGS) entry which is preliminary data.</text>
</comment>
<dbReference type="InterPro" id="IPR001214">
    <property type="entry name" value="SET_dom"/>
</dbReference>
<evidence type="ECO:0000256" key="1">
    <source>
        <dbReference type="ARBA" id="ARBA00004286"/>
    </source>
</evidence>
<gene>
    <name evidence="10" type="ORF">VNO78_32281</name>
</gene>
<evidence type="ECO:0000259" key="8">
    <source>
        <dbReference type="PROSITE" id="PS50867"/>
    </source>
</evidence>
<keyword evidence="5" id="KW-0949">S-adenosyl-L-methionine</keyword>
<dbReference type="Pfam" id="PF00856">
    <property type="entry name" value="SET"/>
    <property type="match status" value="1"/>
</dbReference>
<dbReference type="PANTHER" id="PTHR45660:SF91">
    <property type="entry name" value="HISTONE-LYSINE N-METHYLTRANSFERASE, H3 LYSINE-9 SPECIFIC SUVH4-LIKE ISOFORM X1"/>
    <property type="match status" value="1"/>
</dbReference>
<dbReference type="PROSITE" id="PS50867">
    <property type="entry name" value="PRE_SET"/>
    <property type="match status" value="1"/>
</dbReference>
<dbReference type="Pfam" id="PF05033">
    <property type="entry name" value="Pre-SET"/>
    <property type="match status" value="1"/>
</dbReference>
<dbReference type="GO" id="GO:0032259">
    <property type="term" value="P:methylation"/>
    <property type="evidence" value="ECO:0007669"/>
    <property type="project" value="UniProtKB-KW"/>
</dbReference>
<dbReference type="EMBL" id="JAYMYS010000009">
    <property type="protein sequence ID" value="KAK7379977.1"/>
    <property type="molecule type" value="Genomic_DNA"/>
</dbReference>
<dbReference type="AlphaFoldDB" id="A0AAN9NW76"/>
<dbReference type="InterPro" id="IPR051357">
    <property type="entry name" value="H3K9_HMTase_SUVAR3-9"/>
</dbReference>
<dbReference type="Proteomes" id="UP001386955">
    <property type="component" value="Unassembled WGS sequence"/>
</dbReference>
<evidence type="ECO:0000313" key="10">
    <source>
        <dbReference type="EMBL" id="KAK7379977.1"/>
    </source>
</evidence>
<dbReference type="PANTHER" id="PTHR45660">
    <property type="entry name" value="HISTONE-LYSINE N-METHYLTRANSFERASE SETMAR"/>
    <property type="match status" value="1"/>
</dbReference>
<evidence type="ECO:0008006" key="12">
    <source>
        <dbReference type="Google" id="ProtNLM"/>
    </source>
</evidence>
<keyword evidence="11" id="KW-1185">Reference proteome</keyword>
<evidence type="ECO:0000256" key="3">
    <source>
        <dbReference type="ARBA" id="ARBA00022603"/>
    </source>
</evidence>
<accession>A0AAN9NW76</accession>
<dbReference type="InterPro" id="IPR046341">
    <property type="entry name" value="SET_dom_sf"/>
</dbReference>
<feature type="domain" description="SET" evidence="7">
    <location>
        <begin position="241"/>
        <end position="391"/>
    </location>
</feature>
<dbReference type="PROSITE" id="PS50280">
    <property type="entry name" value="SET"/>
    <property type="match status" value="1"/>
</dbReference>
<dbReference type="GO" id="GO:0005694">
    <property type="term" value="C:chromosome"/>
    <property type="evidence" value="ECO:0007669"/>
    <property type="project" value="UniProtKB-SubCell"/>
</dbReference>
<sequence>MKNCEDNGTTSKGVENNNKIAIEESMVDRRFSSHLHNKPRKYWNDGKNKKIISGIDRNYYIQKRTKLTNISPRQQQVNDEAIEKVNDKKEMLKFKGSRNLIRQLRRVARNVNKVVMFILICSFLFYFSKDLSNGLEAIPIPVTNEFDNSPITPNRFTYITSIQVAKNVTVPSFGDYECECKGKSCRTSKTCCARLNNEFPYVRPKNCSRLIKAKDIVFECGPRCGCGPDCLNKVSQKGLQYQLEVYRTPNKGWVVRTHDFIPFGALVCEVVGELKKSEDLDNTLHNDYIFEIDSWETLKEIGGREKRLPDEPLPAKIFLGKEDDETTKNDPEFCIDCNSFGNVTRFINHSCEPNLFVQCILNSHYDVKQARIALFAGRYIRPYQELTYDYGYQLDSVVDVNGSIKQSPCYCGEVTCRKRLY</sequence>
<keyword evidence="6" id="KW-0472">Membrane</keyword>
<keyword evidence="2" id="KW-0158">Chromosome</keyword>
<dbReference type="GO" id="GO:0005634">
    <property type="term" value="C:nucleus"/>
    <property type="evidence" value="ECO:0007669"/>
    <property type="project" value="InterPro"/>
</dbReference>
<evidence type="ECO:0000259" key="7">
    <source>
        <dbReference type="PROSITE" id="PS50280"/>
    </source>
</evidence>
<feature type="transmembrane region" description="Helical" evidence="6">
    <location>
        <begin position="111"/>
        <end position="128"/>
    </location>
</feature>
<protein>
    <recommendedName>
        <fullName evidence="12">Histone-lysine N-methyltransferase</fullName>
    </recommendedName>
</protein>
<evidence type="ECO:0000256" key="6">
    <source>
        <dbReference type="SAM" id="Phobius"/>
    </source>
</evidence>
<keyword evidence="6" id="KW-0812">Transmembrane</keyword>
<evidence type="ECO:0000259" key="9">
    <source>
        <dbReference type="PROSITE" id="PS50868"/>
    </source>
</evidence>
<dbReference type="SMART" id="SM00468">
    <property type="entry name" value="PreSET"/>
    <property type="match status" value="1"/>
</dbReference>
<feature type="domain" description="Post-SET" evidence="9">
    <location>
        <begin position="405"/>
        <end position="421"/>
    </location>
</feature>
<keyword evidence="3" id="KW-0489">Methyltransferase</keyword>